<dbReference type="PROSITE" id="PS50949">
    <property type="entry name" value="HTH_GNTR"/>
    <property type="match status" value="1"/>
</dbReference>
<dbReference type="GO" id="GO:0003700">
    <property type="term" value="F:DNA-binding transcription factor activity"/>
    <property type="evidence" value="ECO:0007669"/>
    <property type="project" value="InterPro"/>
</dbReference>
<dbReference type="PANTHER" id="PTHR43537">
    <property type="entry name" value="TRANSCRIPTIONAL REGULATOR, GNTR FAMILY"/>
    <property type="match status" value="1"/>
</dbReference>
<sequence length="260" mass="28938">MPQRSSPPRRNLAAEILSRLRADIISGACKPGEALAEPVLARRFGVSRGPVREAMIELERAGLVQFEPTGRTRVRTMEEKDIAEIIEARVALESMGARLAAIRWSGEHSRWIEKNLIAQEKAAGITEFRKLDVAMHEYIMQCSGNERLAALWQNIRWQFEMALASVDRLQGKQASELHRFAIEGHRKVLAALAAREPGIAASAMAWHITSTLEWTVPGTVDNLYQFPAFTGATEPRDWRKSSEGASGVRTRAGSKGKNLR</sequence>
<dbReference type="Proteomes" id="UP000253426">
    <property type="component" value="Unassembled WGS sequence"/>
</dbReference>
<dbReference type="Gene3D" id="1.20.120.530">
    <property type="entry name" value="GntR ligand-binding domain-like"/>
    <property type="match status" value="1"/>
</dbReference>
<dbReference type="RefSeq" id="WP_113961218.1">
    <property type="nucleotide sequence ID" value="NZ_QNRR01000012.1"/>
</dbReference>
<dbReference type="EMBL" id="QNRR01000012">
    <property type="protein sequence ID" value="RBP38090.1"/>
    <property type="molecule type" value="Genomic_DNA"/>
</dbReference>
<dbReference type="SUPFAM" id="SSF46785">
    <property type="entry name" value="Winged helix' DNA-binding domain"/>
    <property type="match status" value="1"/>
</dbReference>
<keyword evidence="3" id="KW-0804">Transcription</keyword>
<dbReference type="InterPro" id="IPR036390">
    <property type="entry name" value="WH_DNA-bd_sf"/>
</dbReference>
<dbReference type="SUPFAM" id="SSF48008">
    <property type="entry name" value="GntR ligand-binding domain-like"/>
    <property type="match status" value="1"/>
</dbReference>
<accession>A0A366H7F6</accession>
<dbReference type="InterPro" id="IPR008920">
    <property type="entry name" value="TF_FadR/GntR_C"/>
</dbReference>
<dbReference type="Pfam" id="PF07729">
    <property type="entry name" value="FCD"/>
    <property type="match status" value="1"/>
</dbReference>
<feature type="domain" description="HTH gntR-type" evidence="5">
    <location>
        <begin position="10"/>
        <end position="77"/>
    </location>
</feature>
<keyword evidence="2 6" id="KW-0238">DNA-binding</keyword>
<comment type="caution">
    <text evidence="6">The sequence shown here is derived from an EMBL/GenBank/DDBJ whole genome shotgun (WGS) entry which is preliminary data.</text>
</comment>
<evidence type="ECO:0000256" key="4">
    <source>
        <dbReference type="SAM" id="MobiDB-lite"/>
    </source>
</evidence>
<dbReference type="PRINTS" id="PR00035">
    <property type="entry name" value="HTHGNTR"/>
</dbReference>
<dbReference type="SMART" id="SM00345">
    <property type="entry name" value="HTH_GNTR"/>
    <property type="match status" value="1"/>
</dbReference>
<dbReference type="InterPro" id="IPR000524">
    <property type="entry name" value="Tscrpt_reg_HTH_GntR"/>
</dbReference>
<protein>
    <submittedName>
        <fullName evidence="6">DNA-binding GntR family transcriptional regulator</fullName>
    </submittedName>
</protein>
<dbReference type="InterPro" id="IPR036388">
    <property type="entry name" value="WH-like_DNA-bd_sf"/>
</dbReference>
<evidence type="ECO:0000313" key="6">
    <source>
        <dbReference type="EMBL" id="RBP38090.1"/>
    </source>
</evidence>
<dbReference type="CDD" id="cd07377">
    <property type="entry name" value="WHTH_GntR"/>
    <property type="match status" value="1"/>
</dbReference>
<dbReference type="InterPro" id="IPR011711">
    <property type="entry name" value="GntR_C"/>
</dbReference>
<dbReference type="Gene3D" id="1.10.10.10">
    <property type="entry name" value="Winged helix-like DNA-binding domain superfamily/Winged helix DNA-binding domain"/>
    <property type="match status" value="1"/>
</dbReference>
<evidence type="ECO:0000256" key="2">
    <source>
        <dbReference type="ARBA" id="ARBA00023125"/>
    </source>
</evidence>
<proteinExistence type="predicted"/>
<keyword evidence="7" id="KW-1185">Reference proteome</keyword>
<evidence type="ECO:0000256" key="3">
    <source>
        <dbReference type="ARBA" id="ARBA00023163"/>
    </source>
</evidence>
<name>A0A366H7F6_9BACT</name>
<dbReference type="SMART" id="SM00895">
    <property type="entry name" value="FCD"/>
    <property type="match status" value="1"/>
</dbReference>
<gene>
    <name evidence="6" type="ORF">DES53_11288</name>
</gene>
<evidence type="ECO:0000313" key="7">
    <source>
        <dbReference type="Proteomes" id="UP000253426"/>
    </source>
</evidence>
<dbReference type="Pfam" id="PF00392">
    <property type="entry name" value="GntR"/>
    <property type="match status" value="1"/>
</dbReference>
<feature type="region of interest" description="Disordered" evidence="4">
    <location>
        <begin position="234"/>
        <end position="260"/>
    </location>
</feature>
<dbReference type="GO" id="GO:0003677">
    <property type="term" value="F:DNA binding"/>
    <property type="evidence" value="ECO:0007669"/>
    <property type="project" value="UniProtKB-KW"/>
</dbReference>
<keyword evidence="1" id="KW-0805">Transcription regulation</keyword>
<evidence type="ECO:0000256" key="1">
    <source>
        <dbReference type="ARBA" id="ARBA00023015"/>
    </source>
</evidence>
<dbReference type="AlphaFoldDB" id="A0A366H7F6"/>
<dbReference type="OrthoDB" id="185175at2"/>
<evidence type="ECO:0000259" key="5">
    <source>
        <dbReference type="PROSITE" id="PS50949"/>
    </source>
</evidence>
<reference evidence="6 7" key="1">
    <citation type="submission" date="2018-06" db="EMBL/GenBank/DDBJ databases">
        <title>Genomic Encyclopedia of Type Strains, Phase IV (KMG-IV): sequencing the most valuable type-strain genomes for metagenomic binning, comparative biology and taxonomic classification.</title>
        <authorList>
            <person name="Goeker M."/>
        </authorList>
    </citation>
    <scope>NUCLEOTIDE SEQUENCE [LARGE SCALE GENOMIC DNA]</scope>
    <source>
        <strain evidence="6 7">DSM 25532</strain>
    </source>
</reference>
<organism evidence="6 7">
    <name type="scientific">Roseimicrobium gellanilyticum</name>
    <dbReference type="NCBI Taxonomy" id="748857"/>
    <lineage>
        <taxon>Bacteria</taxon>
        <taxon>Pseudomonadati</taxon>
        <taxon>Verrucomicrobiota</taxon>
        <taxon>Verrucomicrobiia</taxon>
        <taxon>Verrucomicrobiales</taxon>
        <taxon>Verrucomicrobiaceae</taxon>
        <taxon>Roseimicrobium</taxon>
    </lineage>
</organism>
<dbReference type="PANTHER" id="PTHR43537:SF5">
    <property type="entry name" value="UXU OPERON TRANSCRIPTIONAL REGULATOR"/>
    <property type="match status" value="1"/>
</dbReference>